<dbReference type="RefSeq" id="WP_315697390.1">
    <property type="nucleotide sequence ID" value="NZ_JANSLM010000018.1"/>
</dbReference>
<comment type="caution">
    <text evidence="2">The sequence shown here is derived from an EMBL/GenBank/DDBJ whole genome shotgun (WGS) entry which is preliminary data.</text>
</comment>
<dbReference type="AlphaFoldDB" id="A0AAP5QHZ7"/>
<organism evidence="2 3">
    <name type="scientific">Paraburkholderia fungorum</name>
    <dbReference type="NCBI Taxonomy" id="134537"/>
    <lineage>
        <taxon>Bacteria</taxon>
        <taxon>Pseudomonadati</taxon>
        <taxon>Pseudomonadota</taxon>
        <taxon>Betaproteobacteria</taxon>
        <taxon>Burkholderiales</taxon>
        <taxon>Burkholderiaceae</taxon>
        <taxon>Paraburkholderia</taxon>
    </lineage>
</organism>
<dbReference type="EMBL" id="JANSLM010000018">
    <property type="protein sequence ID" value="MDT8842567.1"/>
    <property type="molecule type" value="Genomic_DNA"/>
</dbReference>
<evidence type="ECO:0000256" key="1">
    <source>
        <dbReference type="SAM" id="Phobius"/>
    </source>
</evidence>
<evidence type="ECO:0000313" key="2">
    <source>
        <dbReference type="EMBL" id="MDT8842567.1"/>
    </source>
</evidence>
<keyword evidence="1" id="KW-0812">Transmembrane</keyword>
<keyword evidence="1" id="KW-1133">Transmembrane helix</keyword>
<protein>
    <submittedName>
        <fullName evidence="2">Uncharacterized protein</fullName>
    </submittedName>
</protein>
<name>A0AAP5QHZ7_9BURK</name>
<sequence>MKLTHRATVSILALAVVASVTSIGLTAQQLRPQRGLIDVVINTAIVSELNGVSDAVKDIPPSARRGVLARHGVASEEALAASVDAQRAHLAQAERERSDELARSDKRFTLILVLSVFNVAAAVLGTISLYEAYRTKRTNSAQ</sequence>
<feature type="transmembrane region" description="Helical" evidence="1">
    <location>
        <begin position="108"/>
        <end position="130"/>
    </location>
</feature>
<accession>A0AAP5QHZ7</accession>
<gene>
    <name evidence="2" type="ORF">ParKJ_34595</name>
</gene>
<keyword evidence="1" id="KW-0472">Membrane</keyword>
<dbReference type="Proteomes" id="UP001246473">
    <property type="component" value="Unassembled WGS sequence"/>
</dbReference>
<proteinExistence type="predicted"/>
<reference evidence="2" key="1">
    <citation type="submission" date="2022-08" db="EMBL/GenBank/DDBJ databases">
        <authorList>
            <person name="Kim S.-J."/>
        </authorList>
    </citation>
    <scope>NUCLEOTIDE SEQUENCE</scope>
    <source>
        <strain evidence="2">KJ</strain>
    </source>
</reference>
<evidence type="ECO:0000313" key="3">
    <source>
        <dbReference type="Proteomes" id="UP001246473"/>
    </source>
</evidence>